<feature type="domain" description="DUF5614" evidence="3">
    <location>
        <begin position="2"/>
        <end position="83"/>
    </location>
</feature>
<dbReference type="AlphaFoldDB" id="A0ABD2NHV4"/>
<evidence type="ECO:0000313" key="5">
    <source>
        <dbReference type="Proteomes" id="UP001516400"/>
    </source>
</evidence>
<evidence type="ECO:0000259" key="2">
    <source>
        <dbReference type="Pfam" id="PF07000"/>
    </source>
</evidence>
<comment type="similarity">
    <text evidence="1">Belongs to the UPF0415 family.</text>
</comment>
<dbReference type="InterPro" id="IPR010733">
    <property type="entry name" value="DUF1308"/>
</dbReference>
<evidence type="ECO:0008006" key="6">
    <source>
        <dbReference type="Google" id="ProtNLM"/>
    </source>
</evidence>
<proteinExistence type="inferred from homology"/>
<sequence>MGDTSYGVRSILDQAREFAECSKLYPCLFQTPTVLFIFANGVGCNLATKIELCGIQVEGERVEDSFFDENELDQNDNDKDEDSNYVALSTINAANIKKVNLDVSAMLAYCSSVTNGSAGKYKFDVAVLAQQAEWELLRPQKPILDNFFQGKKLYCCETAKRNFINIVNTVGGSNERLRAAEFLERVIVLPDDASTEDTDDAEVKEIFNNVQYSIDKALNVGGKIRERSLIIFSFGDRIQAVTVTANEGFVRAAKQQGINFVVFLHESRALTEQKEQAKGSIL</sequence>
<dbReference type="EMBL" id="JABFTP020000103">
    <property type="protein sequence ID" value="KAL3278119.1"/>
    <property type="molecule type" value="Genomic_DNA"/>
</dbReference>
<reference evidence="4 5" key="1">
    <citation type="journal article" date="2021" name="BMC Biol.">
        <title>Horizontally acquired antibacterial genes associated with adaptive radiation of ladybird beetles.</title>
        <authorList>
            <person name="Li H.S."/>
            <person name="Tang X.F."/>
            <person name="Huang Y.H."/>
            <person name="Xu Z.Y."/>
            <person name="Chen M.L."/>
            <person name="Du X.Y."/>
            <person name="Qiu B.Y."/>
            <person name="Chen P.T."/>
            <person name="Zhang W."/>
            <person name="Slipinski A."/>
            <person name="Escalona H.E."/>
            <person name="Waterhouse R.M."/>
            <person name="Zwick A."/>
            <person name="Pang H."/>
        </authorList>
    </citation>
    <scope>NUCLEOTIDE SEQUENCE [LARGE SCALE GENOMIC DNA]</scope>
    <source>
        <strain evidence="4">SYSU2018</strain>
    </source>
</reference>
<feature type="domain" description="DUF1308" evidence="2">
    <location>
        <begin position="99"/>
        <end position="276"/>
    </location>
</feature>
<gene>
    <name evidence="4" type="ORF">HHI36_013464</name>
</gene>
<dbReference type="PANTHER" id="PTHR13379:SF0">
    <property type="entry name" value="UPF0415 PROTEIN C7ORF25"/>
    <property type="match status" value="1"/>
</dbReference>
<evidence type="ECO:0000256" key="1">
    <source>
        <dbReference type="ARBA" id="ARBA00006588"/>
    </source>
</evidence>
<evidence type="ECO:0000259" key="3">
    <source>
        <dbReference type="Pfam" id="PF18474"/>
    </source>
</evidence>
<accession>A0ABD2NHV4</accession>
<evidence type="ECO:0000313" key="4">
    <source>
        <dbReference type="EMBL" id="KAL3278119.1"/>
    </source>
</evidence>
<name>A0ABD2NHV4_9CUCU</name>
<dbReference type="Pfam" id="PF07000">
    <property type="entry name" value="DUF1308"/>
    <property type="match status" value="1"/>
</dbReference>
<dbReference type="InterPro" id="IPR041076">
    <property type="entry name" value="DUF5614"/>
</dbReference>
<dbReference type="Pfam" id="PF18474">
    <property type="entry name" value="DUF5614"/>
    <property type="match status" value="1"/>
</dbReference>
<organism evidence="4 5">
    <name type="scientific">Cryptolaemus montrouzieri</name>
    <dbReference type="NCBI Taxonomy" id="559131"/>
    <lineage>
        <taxon>Eukaryota</taxon>
        <taxon>Metazoa</taxon>
        <taxon>Ecdysozoa</taxon>
        <taxon>Arthropoda</taxon>
        <taxon>Hexapoda</taxon>
        <taxon>Insecta</taxon>
        <taxon>Pterygota</taxon>
        <taxon>Neoptera</taxon>
        <taxon>Endopterygota</taxon>
        <taxon>Coleoptera</taxon>
        <taxon>Polyphaga</taxon>
        <taxon>Cucujiformia</taxon>
        <taxon>Coccinelloidea</taxon>
        <taxon>Coccinellidae</taxon>
        <taxon>Scymninae</taxon>
        <taxon>Scymnini</taxon>
        <taxon>Cryptolaemus</taxon>
    </lineage>
</organism>
<comment type="caution">
    <text evidence="4">The sequence shown here is derived from an EMBL/GenBank/DDBJ whole genome shotgun (WGS) entry which is preliminary data.</text>
</comment>
<dbReference type="PANTHER" id="PTHR13379">
    <property type="entry name" value="UNCHARACTERIZED DUF1308"/>
    <property type="match status" value="1"/>
</dbReference>
<keyword evidence="5" id="KW-1185">Reference proteome</keyword>
<protein>
    <recommendedName>
        <fullName evidence="6">DUF1308 domain-containing protein</fullName>
    </recommendedName>
</protein>
<dbReference type="Proteomes" id="UP001516400">
    <property type="component" value="Unassembled WGS sequence"/>
</dbReference>